<organism evidence="1 2">
    <name type="scientific">Fomitopsis schrenkii</name>
    <name type="common">Brown rot fungus</name>
    <dbReference type="NCBI Taxonomy" id="2126942"/>
    <lineage>
        <taxon>Eukaryota</taxon>
        <taxon>Fungi</taxon>
        <taxon>Dikarya</taxon>
        <taxon>Basidiomycota</taxon>
        <taxon>Agaricomycotina</taxon>
        <taxon>Agaricomycetes</taxon>
        <taxon>Polyporales</taxon>
        <taxon>Fomitopsis</taxon>
    </lineage>
</organism>
<accession>S8EBL1</accession>
<dbReference type="EMBL" id="KE504147">
    <property type="protein sequence ID" value="EPT00664.1"/>
    <property type="molecule type" value="Genomic_DNA"/>
</dbReference>
<dbReference type="Proteomes" id="UP000015241">
    <property type="component" value="Unassembled WGS sequence"/>
</dbReference>
<dbReference type="AlphaFoldDB" id="S8EBL1"/>
<keyword evidence="2" id="KW-1185">Reference proteome</keyword>
<gene>
    <name evidence="1" type="ORF">FOMPIDRAFT_160726</name>
</gene>
<name>S8EBL1_FOMSC</name>
<reference evidence="1 2" key="1">
    <citation type="journal article" date="2012" name="Science">
        <title>The Paleozoic origin of enzymatic lignin decomposition reconstructed from 31 fungal genomes.</title>
        <authorList>
            <person name="Floudas D."/>
            <person name="Binder M."/>
            <person name="Riley R."/>
            <person name="Barry K."/>
            <person name="Blanchette R.A."/>
            <person name="Henrissat B."/>
            <person name="Martinez A.T."/>
            <person name="Otillar R."/>
            <person name="Spatafora J.W."/>
            <person name="Yadav J.S."/>
            <person name="Aerts A."/>
            <person name="Benoit I."/>
            <person name="Boyd A."/>
            <person name="Carlson A."/>
            <person name="Copeland A."/>
            <person name="Coutinho P.M."/>
            <person name="de Vries R.P."/>
            <person name="Ferreira P."/>
            <person name="Findley K."/>
            <person name="Foster B."/>
            <person name="Gaskell J."/>
            <person name="Glotzer D."/>
            <person name="Gorecki P."/>
            <person name="Heitman J."/>
            <person name="Hesse C."/>
            <person name="Hori C."/>
            <person name="Igarashi K."/>
            <person name="Jurgens J.A."/>
            <person name="Kallen N."/>
            <person name="Kersten P."/>
            <person name="Kohler A."/>
            <person name="Kuees U."/>
            <person name="Kumar T.K.A."/>
            <person name="Kuo A."/>
            <person name="LaButti K."/>
            <person name="Larrondo L.F."/>
            <person name="Lindquist E."/>
            <person name="Ling A."/>
            <person name="Lombard V."/>
            <person name="Lucas S."/>
            <person name="Lundell T."/>
            <person name="Martin R."/>
            <person name="McLaughlin D.J."/>
            <person name="Morgenstern I."/>
            <person name="Morin E."/>
            <person name="Murat C."/>
            <person name="Nagy L.G."/>
            <person name="Nolan M."/>
            <person name="Ohm R.A."/>
            <person name="Patyshakuliyeva A."/>
            <person name="Rokas A."/>
            <person name="Ruiz-Duenas F.J."/>
            <person name="Sabat G."/>
            <person name="Salamov A."/>
            <person name="Samejima M."/>
            <person name="Schmutz J."/>
            <person name="Slot J.C."/>
            <person name="St John F."/>
            <person name="Stenlid J."/>
            <person name="Sun H."/>
            <person name="Sun S."/>
            <person name="Syed K."/>
            <person name="Tsang A."/>
            <person name="Wiebenga A."/>
            <person name="Young D."/>
            <person name="Pisabarro A."/>
            <person name="Eastwood D.C."/>
            <person name="Martin F."/>
            <person name="Cullen D."/>
            <person name="Grigoriev I.V."/>
            <person name="Hibbett D.S."/>
        </authorList>
    </citation>
    <scope>NUCLEOTIDE SEQUENCE</scope>
    <source>
        <strain evidence="2">FP-58527</strain>
    </source>
</reference>
<proteinExistence type="predicted"/>
<sequence length="73" mass="8220">MIPGPTNSIKRAVLPYVCLLLDGNRRPLHRTKLWVSSSNHQAGFARPVYLRFVHKARGGSILGCNTRNRCLAY</sequence>
<protein>
    <submittedName>
        <fullName evidence="1">Uncharacterized protein</fullName>
    </submittedName>
</protein>
<dbReference type="HOGENOM" id="CLU_2704829_0_0_1"/>
<evidence type="ECO:0000313" key="1">
    <source>
        <dbReference type="EMBL" id="EPT00664.1"/>
    </source>
</evidence>
<dbReference type="InParanoid" id="S8EBL1"/>
<evidence type="ECO:0000313" key="2">
    <source>
        <dbReference type="Proteomes" id="UP000015241"/>
    </source>
</evidence>